<dbReference type="InParanoid" id="F4RVU4"/>
<dbReference type="RefSeq" id="XP_007413316.1">
    <property type="nucleotide sequence ID" value="XM_007413254.1"/>
</dbReference>
<feature type="compositionally biased region" description="Polar residues" evidence="1">
    <location>
        <begin position="210"/>
        <end position="221"/>
    </location>
</feature>
<proteinExistence type="predicted"/>
<protein>
    <submittedName>
        <fullName evidence="3">Uncharacterized protein</fullName>
    </submittedName>
</protein>
<dbReference type="HOGENOM" id="CLU_1250917_0_0_1"/>
<accession>F4RVU4</accession>
<evidence type="ECO:0000256" key="2">
    <source>
        <dbReference type="SAM" id="Phobius"/>
    </source>
</evidence>
<sequence>MGNDLSSDVDIVSSNQQDANDSSHTTLIALVLPMIILFFLTSITVACLFLKKTAYLNPILSPRRRQDPGIAWSFQIPKLHPNSKLGVRELACCSATLVIKNPCGPEGHDDIKVSDETQLEPPHRLDIGLPLSPWASNFCCSSAHVLGQSLSVSMPTTPVRSNRATMLFHKASAVQSRFREKWHLPNRLRPKPDMTENHIMPPEPAALSDNPYNNLRVTRAG</sequence>
<feature type="transmembrane region" description="Helical" evidence="2">
    <location>
        <begin position="27"/>
        <end position="50"/>
    </location>
</feature>
<keyword evidence="4" id="KW-1185">Reference proteome</keyword>
<reference evidence="4" key="1">
    <citation type="journal article" date="2011" name="Proc. Natl. Acad. Sci. U.S.A.">
        <title>Obligate biotrophy features unraveled by the genomic analysis of rust fungi.</title>
        <authorList>
            <person name="Duplessis S."/>
            <person name="Cuomo C.A."/>
            <person name="Lin Y.-C."/>
            <person name="Aerts A."/>
            <person name="Tisserant E."/>
            <person name="Veneault-Fourrey C."/>
            <person name="Joly D.L."/>
            <person name="Hacquard S."/>
            <person name="Amselem J."/>
            <person name="Cantarel B.L."/>
            <person name="Chiu R."/>
            <person name="Coutinho P.M."/>
            <person name="Feau N."/>
            <person name="Field M."/>
            <person name="Frey P."/>
            <person name="Gelhaye E."/>
            <person name="Goldberg J."/>
            <person name="Grabherr M.G."/>
            <person name="Kodira C.D."/>
            <person name="Kohler A."/>
            <person name="Kuees U."/>
            <person name="Lindquist E.A."/>
            <person name="Lucas S.M."/>
            <person name="Mago R."/>
            <person name="Mauceli E."/>
            <person name="Morin E."/>
            <person name="Murat C."/>
            <person name="Pangilinan J.L."/>
            <person name="Park R."/>
            <person name="Pearson M."/>
            <person name="Quesneville H."/>
            <person name="Rouhier N."/>
            <person name="Sakthikumar S."/>
            <person name="Salamov A.A."/>
            <person name="Schmutz J."/>
            <person name="Selles B."/>
            <person name="Shapiro H."/>
            <person name="Tanguay P."/>
            <person name="Tuskan G.A."/>
            <person name="Henrissat B."/>
            <person name="Van de Peer Y."/>
            <person name="Rouze P."/>
            <person name="Ellis J.G."/>
            <person name="Dodds P.N."/>
            <person name="Schein J.E."/>
            <person name="Zhong S."/>
            <person name="Hamelin R.C."/>
            <person name="Grigoriev I.V."/>
            <person name="Szabo L.J."/>
            <person name="Martin F."/>
        </authorList>
    </citation>
    <scope>NUCLEOTIDE SEQUENCE [LARGE SCALE GENOMIC DNA]</scope>
    <source>
        <strain evidence="4">98AG31 / pathotype 3-4-7</strain>
    </source>
</reference>
<dbReference type="Proteomes" id="UP000001072">
    <property type="component" value="Unassembled WGS sequence"/>
</dbReference>
<name>F4RVU4_MELLP</name>
<dbReference type="VEuPathDB" id="FungiDB:MELLADRAFT_72554"/>
<keyword evidence="2" id="KW-1133">Transmembrane helix</keyword>
<evidence type="ECO:0000313" key="3">
    <source>
        <dbReference type="EMBL" id="EGG03522.1"/>
    </source>
</evidence>
<gene>
    <name evidence="3" type="ORF">MELLADRAFT_72554</name>
</gene>
<evidence type="ECO:0000313" key="4">
    <source>
        <dbReference type="Proteomes" id="UP000001072"/>
    </source>
</evidence>
<organism evidence="4">
    <name type="scientific">Melampsora larici-populina (strain 98AG31 / pathotype 3-4-7)</name>
    <name type="common">Poplar leaf rust fungus</name>
    <dbReference type="NCBI Taxonomy" id="747676"/>
    <lineage>
        <taxon>Eukaryota</taxon>
        <taxon>Fungi</taxon>
        <taxon>Dikarya</taxon>
        <taxon>Basidiomycota</taxon>
        <taxon>Pucciniomycotina</taxon>
        <taxon>Pucciniomycetes</taxon>
        <taxon>Pucciniales</taxon>
        <taxon>Melampsoraceae</taxon>
        <taxon>Melampsora</taxon>
    </lineage>
</organism>
<dbReference type="AlphaFoldDB" id="F4RVU4"/>
<feature type="region of interest" description="Disordered" evidence="1">
    <location>
        <begin position="187"/>
        <end position="221"/>
    </location>
</feature>
<dbReference type="KEGG" id="mlr:MELLADRAFT_72554"/>
<dbReference type="OrthoDB" id="10447441at2759"/>
<dbReference type="EMBL" id="GL883124">
    <property type="protein sequence ID" value="EGG03522.1"/>
    <property type="molecule type" value="Genomic_DNA"/>
</dbReference>
<evidence type="ECO:0000256" key="1">
    <source>
        <dbReference type="SAM" id="MobiDB-lite"/>
    </source>
</evidence>
<dbReference type="GeneID" id="18932130"/>
<keyword evidence="2" id="KW-0472">Membrane</keyword>
<keyword evidence="2" id="KW-0812">Transmembrane</keyword>